<dbReference type="InterPro" id="IPR002035">
    <property type="entry name" value="VWF_A"/>
</dbReference>
<dbReference type="Pfam" id="PF13519">
    <property type="entry name" value="VWA_2"/>
    <property type="match status" value="1"/>
</dbReference>
<keyword evidence="4" id="KW-1185">Reference proteome</keyword>
<evidence type="ECO:0000313" key="3">
    <source>
        <dbReference type="EMBL" id="ADP81902.1"/>
    </source>
</evidence>
<dbReference type="RefSeq" id="WP_013425020.1">
    <property type="nucleotide sequence ID" value="NC_014666.1"/>
</dbReference>
<dbReference type="STRING" id="298654.FraEuI1c_3896"/>
<dbReference type="AlphaFoldDB" id="E3J5F8"/>
<feature type="transmembrane region" description="Helical" evidence="1">
    <location>
        <begin position="301"/>
        <end position="324"/>
    </location>
</feature>
<proteinExistence type="predicted"/>
<sequence length="330" mass="32339" precursor="true">MRLASPWLLVLGLLVVVALAAGARAAARRRQAALAAAGVDAALGRRVPQLGTWLSLAGIAVLALAWAQPAARVPVTRAAGTVIVAVDVSNSMAATDVAPTRLGAAQKAATAFVDAQPSSVNVGVVAFENGALTTDLPSADHAAADAAIARLKVSGGTSLSAAILTSLSAITGKTVALGRDGAVPNIGYWGSATIVLFSDGEDGGAEGASGGGGGGGTGATEAAADTAEAAGVHVETIGVGTTAGATVDVGGYRLHTALDEDTLKAIAQTTGGSYHPASSTASLDGIASTIKLRLTTHREDLPLAGAFIMVAVLLLAAGGLVTVMRTGRLV</sequence>
<dbReference type="SUPFAM" id="SSF53300">
    <property type="entry name" value="vWA-like"/>
    <property type="match status" value="1"/>
</dbReference>
<evidence type="ECO:0000313" key="4">
    <source>
        <dbReference type="Proteomes" id="UP000002484"/>
    </source>
</evidence>
<name>E3J5F8_PSEI1</name>
<keyword evidence="1" id="KW-0812">Transmembrane</keyword>
<feature type="domain" description="VWFA" evidence="2">
    <location>
        <begin position="81"/>
        <end position="290"/>
    </location>
</feature>
<dbReference type="InterPro" id="IPR036465">
    <property type="entry name" value="vWFA_dom_sf"/>
</dbReference>
<protein>
    <submittedName>
        <fullName evidence="3">von Willebrand factor type A</fullName>
    </submittedName>
</protein>
<dbReference type="eggNOG" id="COG2304">
    <property type="taxonomic scope" value="Bacteria"/>
</dbReference>
<keyword evidence="1" id="KW-0472">Membrane</keyword>
<keyword evidence="1" id="KW-1133">Transmembrane helix</keyword>
<dbReference type="InParanoid" id="E3J5F8"/>
<dbReference type="KEGG" id="fri:FraEuI1c_3896"/>
<accession>E3J5F8</accession>
<evidence type="ECO:0000256" key="1">
    <source>
        <dbReference type="SAM" id="Phobius"/>
    </source>
</evidence>
<organism evidence="3 4">
    <name type="scientific">Pseudofrankia inefficax (strain DSM 45817 / CECT 9037 / DDB 130130 / EuI1c)</name>
    <name type="common">Frankia inefficax</name>
    <dbReference type="NCBI Taxonomy" id="298654"/>
    <lineage>
        <taxon>Bacteria</taxon>
        <taxon>Bacillati</taxon>
        <taxon>Actinomycetota</taxon>
        <taxon>Actinomycetes</taxon>
        <taxon>Frankiales</taxon>
        <taxon>Frankiaceae</taxon>
        <taxon>Pseudofrankia</taxon>
    </lineage>
</organism>
<evidence type="ECO:0000259" key="2">
    <source>
        <dbReference type="PROSITE" id="PS50234"/>
    </source>
</evidence>
<dbReference type="Proteomes" id="UP000002484">
    <property type="component" value="Chromosome"/>
</dbReference>
<dbReference type="PROSITE" id="PS50234">
    <property type="entry name" value="VWFA"/>
    <property type="match status" value="1"/>
</dbReference>
<dbReference type="EMBL" id="CP002299">
    <property type="protein sequence ID" value="ADP81902.1"/>
    <property type="molecule type" value="Genomic_DNA"/>
</dbReference>
<feature type="transmembrane region" description="Helical" evidence="1">
    <location>
        <begin position="47"/>
        <end position="67"/>
    </location>
</feature>
<dbReference type="OrthoDB" id="8882959at2"/>
<reference evidence="3 4" key="1">
    <citation type="submission" date="2010-10" db="EMBL/GenBank/DDBJ databases">
        <title>Complete sequence of Frankia sp. EuI1c.</title>
        <authorList>
            <consortium name="US DOE Joint Genome Institute"/>
            <person name="Lucas S."/>
            <person name="Copeland A."/>
            <person name="Lapidus A."/>
            <person name="Cheng J.-F."/>
            <person name="Bruce D."/>
            <person name="Goodwin L."/>
            <person name="Pitluck S."/>
            <person name="Chertkov O."/>
            <person name="Detter J.C."/>
            <person name="Han C."/>
            <person name="Tapia R."/>
            <person name="Land M."/>
            <person name="Hauser L."/>
            <person name="Jeffries C."/>
            <person name="Kyrpides N."/>
            <person name="Ivanova N."/>
            <person name="Mikhailova N."/>
            <person name="Beauchemin N."/>
            <person name="Sen A."/>
            <person name="Sur S.A."/>
            <person name="Gtari M."/>
            <person name="Wall L."/>
            <person name="Tisa L."/>
            <person name="Woyke T."/>
        </authorList>
    </citation>
    <scope>NUCLEOTIDE SEQUENCE [LARGE SCALE GENOMIC DNA]</scope>
    <source>
        <strain evidence="4">DSM 45817 / CECT 9037 / EuI1c</strain>
    </source>
</reference>
<dbReference type="Gene3D" id="3.40.50.410">
    <property type="entry name" value="von Willebrand factor, type A domain"/>
    <property type="match status" value="1"/>
</dbReference>
<dbReference type="HOGENOM" id="CLU_024570_2_1_11"/>
<gene>
    <name evidence="3" type="ordered locus">FraEuI1c_3896</name>
</gene>
<dbReference type="PANTHER" id="PTHR37947">
    <property type="entry name" value="BLL2462 PROTEIN"/>
    <property type="match status" value="1"/>
</dbReference>
<dbReference type="SMART" id="SM00327">
    <property type="entry name" value="VWA"/>
    <property type="match status" value="1"/>
</dbReference>
<dbReference type="PANTHER" id="PTHR37947:SF1">
    <property type="entry name" value="BLL2462 PROTEIN"/>
    <property type="match status" value="1"/>
</dbReference>